<organism evidence="2 3">
    <name type="scientific">Dermatophagoides pteronyssinus</name>
    <name type="common">European house dust mite</name>
    <dbReference type="NCBI Taxonomy" id="6956"/>
    <lineage>
        <taxon>Eukaryota</taxon>
        <taxon>Metazoa</taxon>
        <taxon>Ecdysozoa</taxon>
        <taxon>Arthropoda</taxon>
        <taxon>Chelicerata</taxon>
        <taxon>Arachnida</taxon>
        <taxon>Acari</taxon>
        <taxon>Acariformes</taxon>
        <taxon>Sarcoptiformes</taxon>
        <taxon>Astigmata</taxon>
        <taxon>Psoroptidia</taxon>
        <taxon>Analgoidea</taxon>
        <taxon>Pyroglyphidae</taxon>
        <taxon>Dermatophagoidinae</taxon>
        <taxon>Dermatophagoides</taxon>
    </lineage>
</organism>
<keyword evidence="3" id="KW-1185">Reference proteome</keyword>
<dbReference type="EMBL" id="NJHN03000018">
    <property type="protein sequence ID" value="KAH9425462.1"/>
    <property type="molecule type" value="Genomic_DNA"/>
</dbReference>
<feature type="region of interest" description="Disordered" evidence="1">
    <location>
        <begin position="17"/>
        <end position="38"/>
    </location>
</feature>
<accession>A0ABQ8JSD9</accession>
<name>A0ABQ8JSD9_DERPT</name>
<comment type="caution">
    <text evidence="2">The sequence shown here is derived from an EMBL/GenBank/DDBJ whole genome shotgun (WGS) entry which is preliminary data.</text>
</comment>
<proteinExistence type="predicted"/>
<sequence length="204" mass="21810">MKLFGFCKKLNEISSARTSKSSESDDSGSESHSNDDDDDSFNSCLGIGLFLGLITGVCTDSDFGLGNGLGIGSRIGSKIGSKIGSVIGSVISSIEIGCGFLIITGFISKNDGKLIQRYVNESESNVITGIDSVLFLANLFPFESFTFSSVKLIISYLPYENDPGYIVVPCNFFDVNIVDGSRIEFCTVINGGRLIINLRLPLIG</sequence>
<evidence type="ECO:0000313" key="2">
    <source>
        <dbReference type="EMBL" id="KAH9425462.1"/>
    </source>
</evidence>
<evidence type="ECO:0000313" key="3">
    <source>
        <dbReference type="Proteomes" id="UP000887458"/>
    </source>
</evidence>
<gene>
    <name evidence="2" type="ORF">DERP_006070</name>
</gene>
<reference evidence="2 3" key="1">
    <citation type="journal article" date="2018" name="J. Allergy Clin. Immunol.">
        <title>High-quality assembly of Dermatophagoides pteronyssinus genome and transcriptome reveals a wide range of novel allergens.</title>
        <authorList>
            <person name="Liu X.Y."/>
            <person name="Yang K.Y."/>
            <person name="Wang M.Q."/>
            <person name="Kwok J.S."/>
            <person name="Zeng X."/>
            <person name="Yang Z."/>
            <person name="Xiao X.J."/>
            <person name="Lau C.P."/>
            <person name="Li Y."/>
            <person name="Huang Z.M."/>
            <person name="Ba J.G."/>
            <person name="Yim A.K."/>
            <person name="Ouyang C.Y."/>
            <person name="Ngai S.M."/>
            <person name="Chan T.F."/>
            <person name="Leung E.L."/>
            <person name="Liu L."/>
            <person name="Liu Z.G."/>
            <person name="Tsui S.K."/>
        </authorList>
    </citation>
    <scope>NUCLEOTIDE SEQUENCE [LARGE SCALE GENOMIC DNA]</scope>
    <source>
        <strain evidence="2">Derp</strain>
    </source>
</reference>
<dbReference type="Proteomes" id="UP000887458">
    <property type="component" value="Unassembled WGS sequence"/>
</dbReference>
<reference evidence="2 3" key="2">
    <citation type="journal article" date="2022" name="Mol. Biol. Evol.">
        <title>Comparative Genomics Reveals Insights into the Divergent Evolution of Astigmatic Mites and Household Pest Adaptations.</title>
        <authorList>
            <person name="Xiong Q."/>
            <person name="Wan A.T."/>
            <person name="Liu X."/>
            <person name="Fung C.S."/>
            <person name="Xiao X."/>
            <person name="Malainual N."/>
            <person name="Hou J."/>
            <person name="Wang L."/>
            <person name="Wang M."/>
            <person name="Yang K.Y."/>
            <person name="Cui Y."/>
            <person name="Leung E.L."/>
            <person name="Nong W."/>
            <person name="Shin S.K."/>
            <person name="Au S.W."/>
            <person name="Jeong K.Y."/>
            <person name="Chew F.T."/>
            <person name="Hui J.H."/>
            <person name="Leung T.F."/>
            <person name="Tungtrongchitr A."/>
            <person name="Zhong N."/>
            <person name="Liu Z."/>
            <person name="Tsui S.K."/>
        </authorList>
    </citation>
    <scope>NUCLEOTIDE SEQUENCE [LARGE SCALE GENOMIC DNA]</scope>
    <source>
        <strain evidence="2">Derp</strain>
    </source>
</reference>
<protein>
    <submittedName>
        <fullName evidence="2">Uncharacterized protein</fullName>
    </submittedName>
</protein>
<evidence type="ECO:0000256" key="1">
    <source>
        <dbReference type="SAM" id="MobiDB-lite"/>
    </source>
</evidence>